<comment type="caution">
    <text evidence="2">The sequence shown here is derived from an EMBL/GenBank/DDBJ whole genome shotgun (WGS) entry which is preliminary data.</text>
</comment>
<evidence type="ECO:0000313" key="2">
    <source>
        <dbReference type="EMBL" id="MDN3204198.1"/>
    </source>
</evidence>
<dbReference type="InterPro" id="IPR009937">
    <property type="entry name" value="Phage_holin_3_6"/>
</dbReference>
<evidence type="ECO:0000313" key="3">
    <source>
        <dbReference type="Proteomes" id="UP001171916"/>
    </source>
</evidence>
<keyword evidence="1" id="KW-0472">Membrane</keyword>
<dbReference type="EMBL" id="JAUEPH010000003">
    <property type="protein sequence ID" value="MDN3204198.1"/>
    <property type="molecule type" value="Genomic_DNA"/>
</dbReference>
<feature type="transmembrane region" description="Helical" evidence="1">
    <location>
        <begin position="68"/>
        <end position="90"/>
    </location>
</feature>
<keyword evidence="1" id="KW-0812">Transmembrane</keyword>
<reference evidence="2" key="1">
    <citation type="submission" date="2023-06" db="EMBL/GenBank/DDBJ databases">
        <title>Robiginitalea aurantiacus sp. nov. and Algoriphagus sediminis sp. nov., isolated from coastal sediment.</title>
        <authorList>
            <person name="Zhou Z.Y."/>
            <person name="An J."/>
            <person name="Jia Y.W."/>
            <person name="Du Z.J."/>
        </authorList>
    </citation>
    <scope>NUCLEOTIDE SEQUENCE</scope>
    <source>
        <strain evidence="2">C2-7</strain>
    </source>
</reference>
<evidence type="ECO:0000256" key="1">
    <source>
        <dbReference type="SAM" id="Phobius"/>
    </source>
</evidence>
<name>A0ABT7YCF0_9BACT</name>
<organism evidence="2 3">
    <name type="scientific">Algoriphagus sediminis</name>
    <dbReference type="NCBI Taxonomy" id="3057113"/>
    <lineage>
        <taxon>Bacteria</taxon>
        <taxon>Pseudomonadati</taxon>
        <taxon>Bacteroidota</taxon>
        <taxon>Cytophagia</taxon>
        <taxon>Cytophagales</taxon>
        <taxon>Cyclobacteriaceae</taxon>
        <taxon>Algoriphagus</taxon>
    </lineage>
</organism>
<gene>
    <name evidence="2" type="ORF">QVH07_08560</name>
</gene>
<accession>A0ABT7YCF0</accession>
<keyword evidence="3" id="KW-1185">Reference proteome</keyword>
<keyword evidence="1" id="KW-1133">Transmembrane helix</keyword>
<proteinExistence type="predicted"/>
<sequence>MLKVGEIIQTVKGLIETKVDLMKLEIQEEFLGIIARLILLVMIGSVLLLVLLFFSLSLAFYLSTVTGHPFMGFLIVSLIFLLVLFGLFYVRYSPAVQQKIQMGLRNFILRNRKDSDEEE</sequence>
<dbReference type="RefSeq" id="WP_289999749.1">
    <property type="nucleotide sequence ID" value="NZ_JAUEPH010000003.1"/>
</dbReference>
<protein>
    <submittedName>
        <fullName evidence="2">Phage holin family protein</fullName>
    </submittedName>
</protein>
<dbReference type="Pfam" id="PF07332">
    <property type="entry name" value="Phage_holin_3_6"/>
    <property type="match status" value="1"/>
</dbReference>
<dbReference type="Proteomes" id="UP001171916">
    <property type="component" value="Unassembled WGS sequence"/>
</dbReference>
<feature type="transmembrane region" description="Helical" evidence="1">
    <location>
        <begin position="37"/>
        <end position="62"/>
    </location>
</feature>